<evidence type="ECO:0000313" key="1">
    <source>
        <dbReference type="EMBL" id="SEV82734.1"/>
    </source>
</evidence>
<dbReference type="AlphaFoldDB" id="A0A1I0M449"/>
<keyword evidence="2" id="KW-1185">Reference proteome</keyword>
<proteinExistence type="predicted"/>
<dbReference type="OrthoDB" id="333414at2157"/>
<gene>
    <name evidence="1" type="ORF">SAMN05216285_0401</name>
</gene>
<name>A0A1I0M449_9EURY</name>
<dbReference type="EMBL" id="FOIS01000001">
    <property type="protein sequence ID" value="SEV82734.1"/>
    <property type="molecule type" value="Genomic_DNA"/>
</dbReference>
<sequence>MTRTTYRCPCGAHIEFKQDLEKEPGIPTPNWKCKDCGTPVPGITAEKIRHQHPS</sequence>
<dbReference type="Proteomes" id="UP000183275">
    <property type="component" value="Unassembled WGS sequence"/>
</dbReference>
<dbReference type="eggNOG" id="arCOG11392">
    <property type="taxonomic scope" value="Archaea"/>
</dbReference>
<dbReference type="RefSeq" id="WP_173424957.1">
    <property type="nucleotide sequence ID" value="NZ_FOIS01000001.1"/>
</dbReference>
<evidence type="ECO:0000313" key="2">
    <source>
        <dbReference type="Proteomes" id="UP000183275"/>
    </source>
</evidence>
<organism evidence="1 2">
    <name type="scientific">Natrinema salifodinae</name>
    <dbReference type="NCBI Taxonomy" id="1202768"/>
    <lineage>
        <taxon>Archaea</taxon>
        <taxon>Methanobacteriati</taxon>
        <taxon>Methanobacteriota</taxon>
        <taxon>Stenosarchaea group</taxon>
        <taxon>Halobacteria</taxon>
        <taxon>Halobacteriales</taxon>
        <taxon>Natrialbaceae</taxon>
        <taxon>Natrinema</taxon>
    </lineage>
</organism>
<reference evidence="2" key="1">
    <citation type="submission" date="2016-10" db="EMBL/GenBank/DDBJ databases">
        <authorList>
            <person name="Varghese N."/>
        </authorList>
    </citation>
    <scope>NUCLEOTIDE SEQUENCE [LARGE SCALE GENOMIC DNA]</scope>
    <source>
        <strain evidence="2">CGMCC 1.12284</strain>
    </source>
</reference>
<protein>
    <submittedName>
        <fullName evidence="1">Uncharacterized protein</fullName>
    </submittedName>
</protein>
<accession>A0A1I0M449</accession>